<evidence type="ECO:0000313" key="1">
    <source>
        <dbReference type="EMBL" id="KAJ1674079.1"/>
    </source>
</evidence>
<protein>
    <submittedName>
        <fullName evidence="1">Mannose-ethanolamine phosphotransferase gpi13</fullName>
    </submittedName>
</protein>
<accession>A0ACC1HJI8</accession>
<proteinExistence type="predicted"/>
<comment type="caution">
    <text evidence="1">The sequence shown here is derived from an EMBL/GenBank/DDBJ whole genome shotgun (WGS) entry which is preliminary data.</text>
</comment>
<reference evidence="1" key="1">
    <citation type="submission" date="2022-06" db="EMBL/GenBank/DDBJ databases">
        <title>Phylogenomic reconstructions and comparative analyses of Kickxellomycotina fungi.</title>
        <authorList>
            <person name="Reynolds N.K."/>
            <person name="Stajich J.E."/>
            <person name="Barry K."/>
            <person name="Grigoriev I.V."/>
            <person name="Crous P."/>
            <person name="Smith M.E."/>
        </authorList>
    </citation>
    <scope>NUCLEOTIDE SEQUENCE</scope>
    <source>
        <strain evidence="1">RSA 2271</strain>
    </source>
</reference>
<feature type="non-terminal residue" evidence="1">
    <location>
        <position position="1"/>
    </location>
</feature>
<organism evidence="1 2">
    <name type="scientific">Spiromyces aspiralis</name>
    <dbReference type="NCBI Taxonomy" id="68401"/>
    <lineage>
        <taxon>Eukaryota</taxon>
        <taxon>Fungi</taxon>
        <taxon>Fungi incertae sedis</taxon>
        <taxon>Zoopagomycota</taxon>
        <taxon>Kickxellomycotina</taxon>
        <taxon>Kickxellomycetes</taxon>
        <taxon>Kickxellales</taxon>
        <taxon>Kickxellaceae</taxon>
        <taxon>Spiromyces</taxon>
    </lineage>
</organism>
<keyword evidence="2" id="KW-1185">Reference proteome</keyword>
<dbReference type="EMBL" id="JAMZIH010006289">
    <property type="protein sequence ID" value="KAJ1674079.1"/>
    <property type="molecule type" value="Genomic_DNA"/>
</dbReference>
<feature type="non-terminal residue" evidence="1">
    <location>
        <position position="757"/>
    </location>
</feature>
<sequence length="757" mass="82880">ARADPPTTTLQRLKGITTGQLPTFIDAGKNFAGTAIEEDNWVAQMLSAPTCRPDRLCKGGQSSPRIPRPRNTVFLGDDTWVATFPQFSPDRLSMRHDGKPQCGWNLYRPMPSLNVWDLETVDDGIITRLPYLMLPPVAEGAGDAHVSESWAIWRSLVAQEHMWDDPDFYGQSNSTLDVGDISPLVRGDLYDSWDLIIAHTLGVDHCGHRFGPGRPQMATKLDQMNTLISLMIDALDRAAEITGDYDTVLYIMGDHGMDLMGDHGGESDMELDAAMFVYSPRWGWNAQRGNRRAARVMAAMTERLSVNSLRDEVADDLTSAWWDNHYVEPATPLRSLSQIDMVSTLSMTLGLPIPFNNLGAVIPELVANDVVKLLYSPEGGNHNTVEEWGLLRALRLNSHQLLAYLQRYMQTSKFHGFSDDSVRLWYRLFGAAEAAYAELDKTRQEPGRDVEALEEETAIRYYLFLRVCLSALRRVWAQFDIPLIGLGLLVLTTSVALVGRCIYLLKVGVPDSRPLLGITTTGLGANVAACLSITGGIITAWVMARLHSNAATWEALVGGAVASLLATELLCCLISSVRGPKPSSSKSAHLSPSLGHQNRFPASSPHPFVRYDQILTTIALAMLMVHSLMFASNSFVSLEDVSVLYITQTLAFALLLCALAAPSPPSIVTVPVYNRPKYRAVFCAAALLLISRISRISVVCREELASICVPTFYGGSASSTVSSVPLALANLSTVAVVPLVVRFALARSKSHTAPIVR</sequence>
<evidence type="ECO:0000313" key="2">
    <source>
        <dbReference type="Proteomes" id="UP001145114"/>
    </source>
</evidence>
<gene>
    <name evidence="1" type="primary">GPI13_1</name>
    <name evidence="1" type="ORF">EV182_004005</name>
</gene>
<dbReference type="Proteomes" id="UP001145114">
    <property type="component" value="Unassembled WGS sequence"/>
</dbReference>
<name>A0ACC1HJI8_9FUNG</name>